<proteinExistence type="predicted"/>
<organism evidence="1 2">
    <name type="scientific">Virgibacillus dokdonensis</name>
    <dbReference type="NCBI Taxonomy" id="302167"/>
    <lineage>
        <taxon>Bacteria</taxon>
        <taxon>Bacillati</taxon>
        <taxon>Bacillota</taxon>
        <taxon>Bacilli</taxon>
        <taxon>Bacillales</taxon>
        <taxon>Bacillaceae</taxon>
        <taxon>Virgibacillus</taxon>
    </lineage>
</organism>
<evidence type="ECO:0008006" key="3">
    <source>
        <dbReference type="Google" id="ProtNLM"/>
    </source>
</evidence>
<name>A0A3E0WFW4_9BACI</name>
<evidence type="ECO:0000313" key="1">
    <source>
        <dbReference type="EMBL" id="RFA31832.1"/>
    </source>
</evidence>
<dbReference type="AlphaFoldDB" id="A0A3E0WFW4"/>
<protein>
    <recommendedName>
        <fullName evidence="3">Helix-turn-helix conjugative transposon-like domain-containing protein</fullName>
    </recommendedName>
</protein>
<comment type="caution">
    <text evidence="1">The sequence shown here is derived from an EMBL/GenBank/DDBJ whole genome shotgun (WGS) entry which is preliminary data.</text>
</comment>
<sequence>MEVNSNDEVEEIINNFDLKIKKHLHNTYYQERKDLEQEIKLKIIEKLNDINFEDPPSFWFLINNLS</sequence>
<gene>
    <name evidence="1" type="ORF">CAI16_19745</name>
</gene>
<accession>A0A3E0WFW4</accession>
<dbReference type="Proteomes" id="UP000256488">
    <property type="component" value="Unassembled WGS sequence"/>
</dbReference>
<evidence type="ECO:0000313" key="2">
    <source>
        <dbReference type="Proteomes" id="UP000256488"/>
    </source>
</evidence>
<dbReference type="EMBL" id="NFZX01000097">
    <property type="protein sequence ID" value="RFA31832.1"/>
    <property type="molecule type" value="Genomic_DNA"/>
</dbReference>
<reference evidence="1 2" key="1">
    <citation type="submission" date="2017-05" db="EMBL/GenBank/DDBJ databases">
        <title>Virgibacillus sp. AK90 isolated from a saltern of Kakinada, India.</title>
        <authorList>
            <person name="Gupta V."/>
            <person name="Sidhu C."/>
            <person name="Korpole S."/>
            <person name="Pinnaka A.K."/>
        </authorList>
    </citation>
    <scope>NUCLEOTIDE SEQUENCE [LARGE SCALE GENOMIC DNA]</scope>
    <source>
        <strain evidence="1 2">AK90</strain>
    </source>
</reference>